<accession>A0A0F9D0Y1</accession>
<keyword evidence="1" id="KW-0812">Transmembrane</keyword>
<keyword evidence="1" id="KW-1133">Transmembrane helix</keyword>
<sequence>MMDSVTLAMKQKDTTNKPPLLEINSMSKVFDFDIKHDWYVILYVLASTILIGVSLALHTPA</sequence>
<keyword evidence="1" id="KW-0472">Membrane</keyword>
<gene>
    <name evidence="2" type="ORF">LCGC14_2256190</name>
</gene>
<reference evidence="2" key="1">
    <citation type="journal article" date="2015" name="Nature">
        <title>Complex archaea that bridge the gap between prokaryotes and eukaryotes.</title>
        <authorList>
            <person name="Spang A."/>
            <person name="Saw J.H."/>
            <person name="Jorgensen S.L."/>
            <person name="Zaremba-Niedzwiedzka K."/>
            <person name="Martijn J."/>
            <person name="Lind A.E."/>
            <person name="van Eijk R."/>
            <person name="Schleper C."/>
            <person name="Guy L."/>
            <person name="Ettema T.J."/>
        </authorList>
    </citation>
    <scope>NUCLEOTIDE SEQUENCE</scope>
</reference>
<comment type="caution">
    <text evidence="2">The sequence shown here is derived from an EMBL/GenBank/DDBJ whole genome shotgun (WGS) entry which is preliminary data.</text>
</comment>
<proteinExistence type="predicted"/>
<protein>
    <submittedName>
        <fullName evidence="2">Uncharacterized protein</fullName>
    </submittedName>
</protein>
<feature type="transmembrane region" description="Helical" evidence="1">
    <location>
        <begin position="38"/>
        <end position="57"/>
    </location>
</feature>
<evidence type="ECO:0000313" key="2">
    <source>
        <dbReference type="EMBL" id="KKL55358.1"/>
    </source>
</evidence>
<name>A0A0F9D0Y1_9ZZZZ</name>
<evidence type="ECO:0000256" key="1">
    <source>
        <dbReference type="SAM" id="Phobius"/>
    </source>
</evidence>
<organism evidence="2">
    <name type="scientific">marine sediment metagenome</name>
    <dbReference type="NCBI Taxonomy" id="412755"/>
    <lineage>
        <taxon>unclassified sequences</taxon>
        <taxon>metagenomes</taxon>
        <taxon>ecological metagenomes</taxon>
    </lineage>
</organism>
<dbReference type="AlphaFoldDB" id="A0A0F9D0Y1"/>
<dbReference type="EMBL" id="LAZR01030867">
    <property type="protein sequence ID" value="KKL55358.1"/>
    <property type="molecule type" value="Genomic_DNA"/>
</dbReference>